<feature type="repeat" description="Solcar" evidence="10">
    <location>
        <begin position="160"/>
        <end position="246"/>
    </location>
</feature>
<sequence length="366" mass="40547">MEGEPSQLKRAAIDASAGAISGGISRTVTSPLDVIKIRFQMLSKPILVVVVKCQVYRTIADIQCCKLQSGMSILQHKEVQLEPTSSWTLLRKDLSTPSKYTGMLQASKDIFREEGIWGFWRGNVPALLMVMPYTAIQFTVLHKLKTFAAGSSKTENHINLSPYLSYMSGALAGCAATVGSYPFDLLRTILASQGEPKVYPNMRAALVDILQTRGFRGLYAGLSPTLVEIIPYAGLQFGTYDTFKRWTMAWNQRQYSNPTAESLSSFQLFLCGLAAGTCAKLVCHPLDVVKKRFQIEGLQRHPRYGARVEHRAYKNMLDAMKRILQMEGWAGLYKGILPSTVKAAPAGAVTFVAYELTVDWLESILT</sequence>
<keyword evidence="3 11" id="KW-0813">Transport</keyword>
<comment type="caution">
    <text evidence="12">The sequence shown here is derived from an EMBL/GenBank/DDBJ whole genome shotgun (WGS) entry which is preliminary data.</text>
</comment>
<keyword evidence="7" id="KW-0496">Mitochondrion</keyword>
<dbReference type="InterPro" id="IPR002067">
    <property type="entry name" value="MCP"/>
</dbReference>
<comment type="function">
    <text evidence="9">Mitochondrial transporter that mediates uptake of thiamine diphosphate (ThDP) into mitochondria.</text>
</comment>
<gene>
    <name evidence="12" type="ORF">D0Y65_023184</name>
</gene>
<evidence type="ECO:0000313" key="13">
    <source>
        <dbReference type="Proteomes" id="UP000289340"/>
    </source>
</evidence>
<evidence type="ECO:0000256" key="7">
    <source>
        <dbReference type="ARBA" id="ARBA00023128"/>
    </source>
</evidence>
<keyword evidence="6" id="KW-1133">Transmembrane helix</keyword>
<evidence type="ECO:0000256" key="10">
    <source>
        <dbReference type="PROSITE-ProRule" id="PRU00282"/>
    </source>
</evidence>
<feature type="repeat" description="Solcar" evidence="10">
    <location>
        <begin position="263"/>
        <end position="360"/>
    </location>
</feature>
<dbReference type="SUPFAM" id="SSF103506">
    <property type="entry name" value="Mitochondrial carrier"/>
    <property type="match status" value="1"/>
</dbReference>
<organism evidence="12 13">
    <name type="scientific">Glycine soja</name>
    <name type="common">Wild soybean</name>
    <dbReference type="NCBI Taxonomy" id="3848"/>
    <lineage>
        <taxon>Eukaryota</taxon>
        <taxon>Viridiplantae</taxon>
        <taxon>Streptophyta</taxon>
        <taxon>Embryophyta</taxon>
        <taxon>Tracheophyta</taxon>
        <taxon>Spermatophyta</taxon>
        <taxon>Magnoliopsida</taxon>
        <taxon>eudicotyledons</taxon>
        <taxon>Gunneridae</taxon>
        <taxon>Pentapetalae</taxon>
        <taxon>rosids</taxon>
        <taxon>fabids</taxon>
        <taxon>Fabales</taxon>
        <taxon>Fabaceae</taxon>
        <taxon>Papilionoideae</taxon>
        <taxon>50 kb inversion clade</taxon>
        <taxon>NPAAA clade</taxon>
        <taxon>indigoferoid/millettioid clade</taxon>
        <taxon>Phaseoleae</taxon>
        <taxon>Glycine</taxon>
        <taxon>Glycine subgen. Soja</taxon>
    </lineage>
</organism>
<comment type="subcellular location">
    <subcellularLocation>
        <location evidence="1">Mitochondrion membrane</location>
        <topology evidence="1">Multi-pass membrane protein</topology>
    </subcellularLocation>
</comment>
<dbReference type="FunFam" id="1.50.40.10:FF:000011">
    <property type="entry name" value="Mitochondrial thiamine pyrophosphate carrier 1"/>
    <property type="match status" value="1"/>
</dbReference>
<name>A0A445IWS5_GLYSO</name>
<evidence type="ECO:0000256" key="11">
    <source>
        <dbReference type="RuleBase" id="RU000488"/>
    </source>
</evidence>
<dbReference type="GO" id="GO:0090422">
    <property type="term" value="F:thiamine pyrophosphate transmembrane transporter activity"/>
    <property type="evidence" value="ECO:0007669"/>
    <property type="project" value="UniProtKB-ARBA"/>
</dbReference>
<accession>A0A445IWS5</accession>
<comment type="similarity">
    <text evidence="2 11">Belongs to the mitochondrial carrier (TC 2.A.29) family.</text>
</comment>
<evidence type="ECO:0000256" key="1">
    <source>
        <dbReference type="ARBA" id="ARBA00004225"/>
    </source>
</evidence>
<dbReference type="PRINTS" id="PR00926">
    <property type="entry name" value="MITOCARRIER"/>
</dbReference>
<dbReference type="Proteomes" id="UP000289340">
    <property type="component" value="Chromosome 9"/>
</dbReference>
<evidence type="ECO:0000256" key="9">
    <source>
        <dbReference type="ARBA" id="ARBA00055350"/>
    </source>
</evidence>
<dbReference type="PANTHER" id="PTHR24089">
    <property type="entry name" value="SOLUTE CARRIER FAMILY 25"/>
    <property type="match status" value="1"/>
</dbReference>
<dbReference type="EMBL" id="QZWG01000009">
    <property type="protein sequence ID" value="RZB90601.1"/>
    <property type="molecule type" value="Genomic_DNA"/>
</dbReference>
<evidence type="ECO:0000256" key="2">
    <source>
        <dbReference type="ARBA" id="ARBA00006375"/>
    </source>
</evidence>
<evidence type="ECO:0000256" key="6">
    <source>
        <dbReference type="ARBA" id="ARBA00022989"/>
    </source>
</evidence>
<protein>
    <submittedName>
        <fullName evidence="12">Mitochondrial thiamine diphosphate carrier 2</fullName>
    </submittedName>
</protein>
<evidence type="ECO:0000313" key="12">
    <source>
        <dbReference type="EMBL" id="RZB90601.1"/>
    </source>
</evidence>
<keyword evidence="4 10" id="KW-0812">Transmembrane</keyword>
<dbReference type="InterPro" id="IPR023395">
    <property type="entry name" value="MCP_dom_sf"/>
</dbReference>
<feature type="repeat" description="Solcar" evidence="10">
    <location>
        <begin position="9"/>
        <end position="147"/>
    </location>
</feature>
<evidence type="ECO:0000256" key="3">
    <source>
        <dbReference type="ARBA" id="ARBA00022448"/>
    </source>
</evidence>
<evidence type="ECO:0000256" key="5">
    <source>
        <dbReference type="ARBA" id="ARBA00022737"/>
    </source>
</evidence>
<dbReference type="AlphaFoldDB" id="A0A445IWS5"/>
<reference evidence="12 13" key="1">
    <citation type="submission" date="2018-09" db="EMBL/GenBank/DDBJ databases">
        <title>A high-quality reference genome of wild soybean provides a powerful tool to mine soybean genomes.</title>
        <authorList>
            <person name="Xie M."/>
            <person name="Chung C.Y.L."/>
            <person name="Li M.-W."/>
            <person name="Wong F.-L."/>
            <person name="Chan T.-F."/>
            <person name="Lam H.-M."/>
        </authorList>
    </citation>
    <scope>NUCLEOTIDE SEQUENCE [LARGE SCALE GENOMIC DNA]</scope>
    <source>
        <strain evidence="13">cv. W05</strain>
        <tissue evidence="12">Hypocotyl of etiolated seedlings</tissue>
    </source>
</reference>
<dbReference type="GO" id="GO:0031966">
    <property type="term" value="C:mitochondrial membrane"/>
    <property type="evidence" value="ECO:0007669"/>
    <property type="project" value="UniProtKB-SubCell"/>
</dbReference>
<keyword evidence="8 10" id="KW-0472">Membrane</keyword>
<keyword evidence="5" id="KW-0677">Repeat</keyword>
<evidence type="ECO:0000256" key="4">
    <source>
        <dbReference type="ARBA" id="ARBA00022692"/>
    </source>
</evidence>
<evidence type="ECO:0000256" key="8">
    <source>
        <dbReference type="ARBA" id="ARBA00023136"/>
    </source>
</evidence>
<dbReference type="Gene3D" id="1.50.40.10">
    <property type="entry name" value="Mitochondrial carrier domain"/>
    <property type="match status" value="1"/>
</dbReference>
<keyword evidence="13" id="KW-1185">Reference proteome</keyword>
<dbReference type="PROSITE" id="PS50920">
    <property type="entry name" value="SOLCAR"/>
    <property type="match status" value="3"/>
</dbReference>
<proteinExistence type="inferred from homology"/>
<dbReference type="InterPro" id="IPR018108">
    <property type="entry name" value="MCP_transmembrane"/>
</dbReference>
<dbReference type="Pfam" id="PF00153">
    <property type="entry name" value="Mito_carr"/>
    <property type="match status" value="4"/>
</dbReference>